<sequence length="253" mass="27654">MPEPISKKATNVRSLAASLDIYLCPTSQEVECPRHSGFDICCDNIAGHIPVRTSAVDPPERNGKGPEAKAEPNWRTDLNLVALICPACPGPTARGMIRFPPQPLAARKEGSALPRSRSAPLEAWKEFAVRLSRLIAGWFWRVDASLGGDAKPHRGQRFSAAHPVRLGLVAGAAVGGFFLLFSLISAAAGYEYAFAPPALLFCLCVSAFGAVSMMGIGYFERWHQRHHGHYPHEAQSERGNHPQRPARDLRERT</sequence>
<feature type="region of interest" description="Disordered" evidence="1">
    <location>
        <begin position="229"/>
        <end position="253"/>
    </location>
</feature>
<accession>A0A1I0FL61</accession>
<dbReference type="OrthoDB" id="3541234at2"/>
<proteinExistence type="predicted"/>
<organism evidence="3 4">
    <name type="scientific">Nonomuraea wenchangensis</name>
    <dbReference type="NCBI Taxonomy" id="568860"/>
    <lineage>
        <taxon>Bacteria</taxon>
        <taxon>Bacillati</taxon>
        <taxon>Actinomycetota</taxon>
        <taxon>Actinomycetes</taxon>
        <taxon>Streptosporangiales</taxon>
        <taxon>Streptosporangiaceae</taxon>
        <taxon>Nonomuraea</taxon>
    </lineage>
</organism>
<dbReference type="EMBL" id="FOHX01000003">
    <property type="protein sequence ID" value="SET57998.1"/>
    <property type="molecule type" value="Genomic_DNA"/>
</dbReference>
<protein>
    <submittedName>
        <fullName evidence="3">Uncharacterized protein</fullName>
    </submittedName>
</protein>
<keyword evidence="4" id="KW-1185">Reference proteome</keyword>
<dbReference type="RefSeq" id="WP_143082204.1">
    <property type="nucleotide sequence ID" value="NZ_FOHX01000003.1"/>
</dbReference>
<reference evidence="3 4" key="1">
    <citation type="submission" date="2016-10" db="EMBL/GenBank/DDBJ databases">
        <authorList>
            <person name="de Groot N.N."/>
        </authorList>
    </citation>
    <scope>NUCLEOTIDE SEQUENCE [LARGE SCALE GENOMIC DNA]</scope>
    <source>
        <strain evidence="3 4">CGMCC 4.5598</strain>
    </source>
</reference>
<name>A0A1I0FL61_9ACTN</name>
<feature type="transmembrane region" description="Helical" evidence="2">
    <location>
        <begin position="194"/>
        <end position="219"/>
    </location>
</feature>
<evidence type="ECO:0000313" key="3">
    <source>
        <dbReference type="EMBL" id="SET57998.1"/>
    </source>
</evidence>
<keyword evidence="2" id="KW-0812">Transmembrane</keyword>
<evidence type="ECO:0000313" key="4">
    <source>
        <dbReference type="Proteomes" id="UP000199361"/>
    </source>
</evidence>
<evidence type="ECO:0000256" key="1">
    <source>
        <dbReference type="SAM" id="MobiDB-lite"/>
    </source>
</evidence>
<feature type="transmembrane region" description="Helical" evidence="2">
    <location>
        <begin position="166"/>
        <end position="188"/>
    </location>
</feature>
<feature type="compositionally biased region" description="Basic and acidic residues" evidence="1">
    <location>
        <begin position="230"/>
        <end position="253"/>
    </location>
</feature>
<dbReference type="AlphaFoldDB" id="A0A1I0FL61"/>
<dbReference type="Proteomes" id="UP000199361">
    <property type="component" value="Unassembled WGS sequence"/>
</dbReference>
<keyword evidence="2" id="KW-1133">Transmembrane helix</keyword>
<evidence type="ECO:0000256" key="2">
    <source>
        <dbReference type="SAM" id="Phobius"/>
    </source>
</evidence>
<keyword evidence="2" id="KW-0472">Membrane</keyword>
<gene>
    <name evidence="3" type="ORF">SAMN05421811_103485</name>
</gene>